<dbReference type="EMBL" id="OX458332">
    <property type="protein sequence ID" value="CAI8858392.1"/>
    <property type="molecule type" value="Genomic_DNA"/>
</dbReference>
<dbReference type="GO" id="GO:0005737">
    <property type="term" value="C:cytoplasm"/>
    <property type="evidence" value="ECO:0007669"/>
    <property type="project" value="UniProtKB-SubCell"/>
</dbReference>
<evidence type="ECO:0000256" key="1">
    <source>
        <dbReference type="ARBA" id="ARBA00004496"/>
    </source>
</evidence>
<evidence type="ECO:0000259" key="9">
    <source>
        <dbReference type="Pfam" id="PF13393"/>
    </source>
</evidence>
<dbReference type="RefSeq" id="WP_010961224.1">
    <property type="nucleotide sequence ID" value="NZ_OX458332.1"/>
</dbReference>
<evidence type="ECO:0000313" key="10">
    <source>
        <dbReference type="EMBL" id="CAI8858392.1"/>
    </source>
</evidence>
<dbReference type="AlphaFoldDB" id="A0AA35UCY7"/>
<comment type="pathway">
    <text evidence="2 8">Amino-acid biosynthesis; L-histidine biosynthesis; L-histidine from 5-phospho-alpha-D-ribose 1-diphosphate: step 1/9.</text>
</comment>
<dbReference type="GO" id="GO:0006427">
    <property type="term" value="P:histidyl-tRNA aminoacylation"/>
    <property type="evidence" value="ECO:0007669"/>
    <property type="project" value="TreeGrafter"/>
</dbReference>
<comment type="subunit">
    <text evidence="4 8">Heteromultimer composed of HisG and HisZ subunits.</text>
</comment>
<dbReference type="CDD" id="cd00773">
    <property type="entry name" value="HisRS-like_core"/>
    <property type="match status" value="1"/>
</dbReference>
<evidence type="ECO:0000256" key="4">
    <source>
        <dbReference type="ARBA" id="ARBA00011496"/>
    </source>
</evidence>
<protein>
    <recommendedName>
        <fullName evidence="5 8">ATP phosphoribosyltransferase regulatory subunit</fullName>
    </recommendedName>
</protein>
<keyword evidence="10" id="KW-0328">Glycosyltransferase</keyword>
<comment type="miscellaneous">
    <text evidence="8">This function is generally fulfilled by the C-terminal part of HisG, which is missing in some bacteria such as this one.</text>
</comment>
<dbReference type="Proteomes" id="UP001158598">
    <property type="component" value="Chromosome"/>
</dbReference>
<sequence>MFPFSYPADDRWLLPEGIEELLPEEAERLELLRRRVLDRFAAWGYRLVMPPLIEFIDSLLTGAGHDLDIQTFKLIDQASGRLLGIRADMTPQVARIDARTHAGDTPGRFCYLGSVLHTQADRLEKSRSPIQFGAELYGHSGRASDLEIIRLMLEVLTTAGVERIHLDLGHVGIFRGLARQAGLTGEQEGELFSLLQQKARPELTAAVASLDIDPPLARMFTELVDLNGRHGVMERARECLSEANAAVHMALEELAVLAERLGDCCPEVPVNFDLAELRGYRYQTGVVFAAFVPGYGREIARGGRYDDIGKVFGRARPATGFSADLKVVLRLSGLGESFVGSGEAIFAPAVSDPALIAAIRELRDAGRIVIEALPGQQGDAAAHGFRSELRRNGERWCVCPVASKDT</sequence>
<evidence type="ECO:0000256" key="8">
    <source>
        <dbReference type="HAMAP-Rule" id="MF_00125"/>
    </source>
</evidence>
<evidence type="ECO:0000256" key="7">
    <source>
        <dbReference type="ARBA" id="ARBA00025246"/>
    </source>
</evidence>
<name>A0AA35UCY7_METCP</name>
<dbReference type="SUPFAM" id="SSF55681">
    <property type="entry name" value="Class II aaRS and biotin synthetases"/>
    <property type="match status" value="1"/>
</dbReference>
<evidence type="ECO:0000256" key="5">
    <source>
        <dbReference type="ARBA" id="ARBA00020397"/>
    </source>
</evidence>
<evidence type="ECO:0000256" key="6">
    <source>
        <dbReference type="ARBA" id="ARBA00022490"/>
    </source>
</evidence>
<dbReference type="InterPro" id="IPR004517">
    <property type="entry name" value="HisZ"/>
</dbReference>
<proteinExistence type="inferred from homology"/>
<evidence type="ECO:0000313" key="11">
    <source>
        <dbReference type="Proteomes" id="UP001158598"/>
    </source>
</evidence>
<dbReference type="InterPro" id="IPR041715">
    <property type="entry name" value="HisRS-like_core"/>
</dbReference>
<keyword evidence="8" id="KW-0368">Histidine biosynthesis</keyword>
<keyword evidence="6 8" id="KW-0963">Cytoplasm</keyword>
<comment type="similarity">
    <text evidence="3 8">Belongs to the class-II aminoacyl-tRNA synthetase family. HisZ subfamily.</text>
</comment>
<evidence type="ECO:0000256" key="3">
    <source>
        <dbReference type="ARBA" id="ARBA00005539"/>
    </source>
</evidence>
<dbReference type="GO" id="GO:0000105">
    <property type="term" value="P:L-histidine biosynthetic process"/>
    <property type="evidence" value="ECO:0007669"/>
    <property type="project" value="UniProtKB-UniRule"/>
</dbReference>
<dbReference type="PANTHER" id="PTHR43707">
    <property type="entry name" value="HISTIDYL-TRNA SYNTHETASE"/>
    <property type="match status" value="1"/>
</dbReference>
<dbReference type="GO" id="GO:0016757">
    <property type="term" value="F:glycosyltransferase activity"/>
    <property type="evidence" value="ECO:0007669"/>
    <property type="project" value="UniProtKB-KW"/>
</dbReference>
<keyword evidence="10" id="KW-0808">Transferase</keyword>
<organism evidence="10 11">
    <name type="scientific">Methylococcus capsulatus</name>
    <dbReference type="NCBI Taxonomy" id="414"/>
    <lineage>
        <taxon>Bacteria</taxon>
        <taxon>Pseudomonadati</taxon>
        <taxon>Pseudomonadota</taxon>
        <taxon>Gammaproteobacteria</taxon>
        <taxon>Methylococcales</taxon>
        <taxon>Methylococcaceae</taxon>
        <taxon>Methylococcus</taxon>
    </lineage>
</organism>
<dbReference type="Pfam" id="PF13393">
    <property type="entry name" value="tRNA-synt_His"/>
    <property type="match status" value="1"/>
</dbReference>
<dbReference type="NCBIfam" id="NF009086">
    <property type="entry name" value="PRK12421.1"/>
    <property type="match status" value="1"/>
</dbReference>
<dbReference type="InterPro" id="IPR045864">
    <property type="entry name" value="aa-tRNA-synth_II/BPL/LPL"/>
</dbReference>
<dbReference type="InterPro" id="IPR004516">
    <property type="entry name" value="HisRS/HisZ"/>
</dbReference>
<dbReference type="GO" id="GO:0004821">
    <property type="term" value="F:histidine-tRNA ligase activity"/>
    <property type="evidence" value="ECO:0007669"/>
    <property type="project" value="TreeGrafter"/>
</dbReference>
<feature type="domain" description="Class II Histidinyl-tRNA synthetase (HisRS)-like catalytic core" evidence="9">
    <location>
        <begin position="17"/>
        <end position="327"/>
    </location>
</feature>
<accession>A0AA35UCY7</accession>
<comment type="function">
    <text evidence="7 8">Required for the first step of histidine biosynthesis. May allow the feedback regulation of ATP phosphoribosyltransferase activity by histidine.</text>
</comment>
<dbReference type="SMR" id="A0AA35UCY7"/>
<keyword evidence="8" id="KW-0028">Amino-acid biosynthesis</keyword>
<dbReference type="Gene3D" id="3.30.930.10">
    <property type="entry name" value="Bira Bifunctional Protein, Domain 2"/>
    <property type="match status" value="1"/>
</dbReference>
<dbReference type="OMA" id="ELVMPPM"/>
<dbReference type="NCBIfam" id="TIGR00443">
    <property type="entry name" value="hisZ_biosyn_reg"/>
    <property type="match status" value="1"/>
</dbReference>
<dbReference type="HAMAP" id="MF_00125">
    <property type="entry name" value="HisZ"/>
    <property type="match status" value="1"/>
</dbReference>
<evidence type="ECO:0000256" key="2">
    <source>
        <dbReference type="ARBA" id="ARBA00004667"/>
    </source>
</evidence>
<gene>
    <name evidence="8 10" type="primary">hisZ</name>
    <name evidence="10" type="ORF">MCNOR_2633</name>
</gene>
<dbReference type="NCBIfam" id="NF008935">
    <property type="entry name" value="PRK12292.1-1"/>
    <property type="match status" value="1"/>
</dbReference>
<dbReference type="PANTHER" id="PTHR43707:SF1">
    <property type="entry name" value="HISTIDINE--TRNA LIGASE, MITOCHONDRIAL-RELATED"/>
    <property type="match status" value="1"/>
</dbReference>
<comment type="subcellular location">
    <subcellularLocation>
        <location evidence="1 8">Cytoplasm</location>
    </subcellularLocation>
</comment>
<reference evidence="10" key="1">
    <citation type="submission" date="2023-03" db="EMBL/GenBank/DDBJ databases">
        <authorList>
            <person name="Pearce D."/>
        </authorList>
    </citation>
    <scope>NUCLEOTIDE SEQUENCE</scope>
    <source>
        <strain evidence="10">Mc</strain>
    </source>
</reference>
<dbReference type="GeneID" id="88224209"/>